<evidence type="ECO:0000256" key="3">
    <source>
        <dbReference type="ARBA" id="ARBA00023015"/>
    </source>
</evidence>
<dbReference type="PROSITE" id="PS51294">
    <property type="entry name" value="HTH_MYB"/>
    <property type="match status" value="2"/>
</dbReference>
<evidence type="ECO:0000259" key="8">
    <source>
        <dbReference type="PROSITE" id="PS51294"/>
    </source>
</evidence>
<protein>
    <submittedName>
        <fullName evidence="9">Uncharacterized protein</fullName>
    </submittedName>
</protein>
<dbReference type="AlphaFoldDB" id="A0AAN7M9J9"/>
<keyword evidence="2" id="KW-0677">Repeat</keyword>
<feature type="domain" description="HTH myb-type" evidence="8">
    <location>
        <begin position="9"/>
        <end position="67"/>
    </location>
</feature>
<dbReference type="CDD" id="cd00167">
    <property type="entry name" value="SANT"/>
    <property type="match status" value="2"/>
</dbReference>
<keyword evidence="6" id="KW-0539">Nucleus</keyword>
<dbReference type="GO" id="GO:0005634">
    <property type="term" value="C:nucleus"/>
    <property type="evidence" value="ECO:0007669"/>
    <property type="project" value="UniProtKB-SubCell"/>
</dbReference>
<evidence type="ECO:0000313" key="9">
    <source>
        <dbReference type="EMBL" id="KAK4792486.1"/>
    </source>
</evidence>
<keyword evidence="10" id="KW-1185">Reference proteome</keyword>
<evidence type="ECO:0000256" key="2">
    <source>
        <dbReference type="ARBA" id="ARBA00022737"/>
    </source>
</evidence>
<comment type="subcellular location">
    <subcellularLocation>
        <location evidence="1">Nucleus</location>
    </subcellularLocation>
</comment>
<dbReference type="InterPro" id="IPR009057">
    <property type="entry name" value="Homeodomain-like_sf"/>
</dbReference>
<dbReference type="FunFam" id="1.10.10.60:FF:000015">
    <property type="entry name" value="Transcription factor RAX3"/>
    <property type="match status" value="1"/>
</dbReference>
<dbReference type="SUPFAM" id="SSF46689">
    <property type="entry name" value="Homeodomain-like"/>
    <property type="match status" value="2"/>
</dbReference>
<comment type="caution">
    <text evidence="9">The sequence shown here is derived from an EMBL/GenBank/DDBJ whole genome shotgun (WGS) entry which is preliminary data.</text>
</comment>
<dbReference type="InterPro" id="IPR017930">
    <property type="entry name" value="Myb_dom"/>
</dbReference>
<feature type="domain" description="HTH myb-type" evidence="8">
    <location>
        <begin position="111"/>
        <end position="142"/>
    </location>
</feature>
<dbReference type="PANTHER" id="PTHR48000:SF67">
    <property type="entry name" value="MYB-LIKE DNA-BINDING DOMAIN CONTAINING PROTEIN, EXPRESSED"/>
    <property type="match status" value="1"/>
</dbReference>
<gene>
    <name evidence="9" type="ORF">SAY86_022921</name>
</gene>
<sequence>MGRAPCCDKANVKRGPWSPVEDAILRSYMEAQGGAAGNWIALPKKAGLRRCGKSCRLRWLNYLRPNIRHGNFTEEEDNIIIQLYNQIGSRYIHIYTYTLLIALSQHGDLSYGFRWSVIASQLSGRTDNDVKNYWNTKLKKRLSLPNSNGDTASSSTWMIDYNCQVFQQLPALEARPEMEMLSNLPMPSIDYGPGLMVQAGPSPNIRSIIDLGSASNSWVSNESLSINWSIHSPYSFGVAESSRPTSVSCSQGAAGGHGWTDLGFGSSWNNIINDLPSNYEEVLEISAPNALAVASPKGV</sequence>
<feature type="domain" description="Myb-like" evidence="7">
    <location>
        <begin position="64"/>
        <end position="138"/>
    </location>
</feature>
<evidence type="ECO:0000256" key="1">
    <source>
        <dbReference type="ARBA" id="ARBA00004123"/>
    </source>
</evidence>
<evidence type="ECO:0000256" key="4">
    <source>
        <dbReference type="ARBA" id="ARBA00023125"/>
    </source>
</evidence>
<reference evidence="9 10" key="1">
    <citation type="journal article" date="2023" name="Hortic Res">
        <title>Pangenome of water caltrop reveals structural variations and asymmetric subgenome divergence after allopolyploidization.</title>
        <authorList>
            <person name="Zhang X."/>
            <person name="Chen Y."/>
            <person name="Wang L."/>
            <person name="Yuan Y."/>
            <person name="Fang M."/>
            <person name="Shi L."/>
            <person name="Lu R."/>
            <person name="Comes H.P."/>
            <person name="Ma Y."/>
            <person name="Chen Y."/>
            <person name="Huang G."/>
            <person name="Zhou Y."/>
            <person name="Zheng Z."/>
            <person name="Qiu Y."/>
        </authorList>
    </citation>
    <scope>NUCLEOTIDE SEQUENCE [LARGE SCALE GENOMIC DNA]</scope>
    <source>
        <strain evidence="9">F231</strain>
    </source>
</reference>
<organism evidence="9 10">
    <name type="scientific">Trapa natans</name>
    <name type="common">Water chestnut</name>
    <dbReference type="NCBI Taxonomy" id="22666"/>
    <lineage>
        <taxon>Eukaryota</taxon>
        <taxon>Viridiplantae</taxon>
        <taxon>Streptophyta</taxon>
        <taxon>Embryophyta</taxon>
        <taxon>Tracheophyta</taxon>
        <taxon>Spermatophyta</taxon>
        <taxon>Magnoliopsida</taxon>
        <taxon>eudicotyledons</taxon>
        <taxon>Gunneridae</taxon>
        <taxon>Pentapetalae</taxon>
        <taxon>rosids</taxon>
        <taxon>malvids</taxon>
        <taxon>Myrtales</taxon>
        <taxon>Lythraceae</taxon>
        <taxon>Trapa</taxon>
    </lineage>
</organism>
<dbReference type="PANTHER" id="PTHR48000">
    <property type="entry name" value="OS09G0431300 PROTEIN"/>
    <property type="match status" value="1"/>
</dbReference>
<evidence type="ECO:0000256" key="6">
    <source>
        <dbReference type="ARBA" id="ARBA00023242"/>
    </source>
</evidence>
<dbReference type="GO" id="GO:0003677">
    <property type="term" value="F:DNA binding"/>
    <property type="evidence" value="ECO:0007669"/>
    <property type="project" value="UniProtKB-KW"/>
</dbReference>
<accession>A0AAN7M9J9</accession>
<keyword evidence="4" id="KW-0238">DNA-binding</keyword>
<dbReference type="Proteomes" id="UP001346149">
    <property type="component" value="Unassembled WGS sequence"/>
</dbReference>
<evidence type="ECO:0000256" key="5">
    <source>
        <dbReference type="ARBA" id="ARBA00023163"/>
    </source>
</evidence>
<keyword evidence="3" id="KW-0805">Transcription regulation</keyword>
<keyword evidence="5" id="KW-0804">Transcription</keyword>
<dbReference type="InterPro" id="IPR001005">
    <property type="entry name" value="SANT/Myb"/>
</dbReference>
<dbReference type="Gene3D" id="1.10.10.60">
    <property type="entry name" value="Homeodomain-like"/>
    <property type="match status" value="2"/>
</dbReference>
<dbReference type="SMART" id="SM00717">
    <property type="entry name" value="SANT"/>
    <property type="match status" value="2"/>
</dbReference>
<feature type="domain" description="Myb-like" evidence="7">
    <location>
        <begin position="9"/>
        <end position="63"/>
    </location>
</feature>
<name>A0AAN7M9J9_TRANT</name>
<dbReference type="PROSITE" id="PS50090">
    <property type="entry name" value="MYB_LIKE"/>
    <property type="match status" value="2"/>
</dbReference>
<dbReference type="EMBL" id="JAXQNO010000008">
    <property type="protein sequence ID" value="KAK4792486.1"/>
    <property type="molecule type" value="Genomic_DNA"/>
</dbReference>
<evidence type="ECO:0000313" key="10">
    <source>
        <dbReference type="Proteomes" id="UP001346149"/>
    </source>
</evidence>
<evidence type="ECO:0000259" key="7">
    <source>
        <dbReference type="PROSITE" id="PS50090"/>
    </source>
</evidence>
<proteinExistence type="predicted"/>
<dbReference type="Pfam" id="PF00249">
    <property type="entry name" value="Myb_DNA-binding"/>
    <property type="match status" value="2"/>
</dbReference>